<comment type="caution">
    <text evidence="10">The sequence shown here is derived from an EMBL/GenBank/DDBJ whole genome shotgun (WGS) entry which is preliminary data.</text>
</comment>
<dbReference type="Gene3D" id="3.30.565.10">
    <property type="entry name" value="Histidine kinase-like ATPase, C-terminal domain"/>
    <property type="match status" value="1"/>
</dbReference>
<evidence type="ECO:0000256" key="7">
    <source>
        <dbReference type="ARBA" id="ARBA00023012"/>
    </source>
</evidence>
<gene>
    <name evidence="10" type="ORF">KEC16_15395</name>
</gene>
<keyword evidence="11" id="KW-1185">Reference proteome</keyword>
<organism evidence="10 11">
    <name type="scientific">Magnetospirillum sulfuroxidans</name>
    <dbReference type="NCBI Taxonomy" id="611300"/>
    <lineage>
        <taxon>Bacteria</taxon>
        <taxon>Pseudomonadati</taxon>
        <taxon>Pseudomonadota</taxon>
        <taxon>Alphaproteobacteria</taxon>
        <taxon>Rhodospirillales</taxon>
        <taxon>Rhodospirillaceae</taxon>
        <taxon>Magnetospirillum</taxon>
    </lineage>
</organism>
<feature type="transmembrane region" description="Helical" evidence="8">
    <location>
        <begin position="795"/>
        <end position="817"/>
    </location>
</feature>
<evidence type="ECO:0000256" key="6">
    <source>
        <dbReference type="ARBA" id="ARBA00022840"/>
    </source>
</evidence>
<evidence type="ECO:0000313" key="10">
    <source>
        <dbReference type="EMBL" id="MBR9973107.1"/>
    </source>
</evidence>
<dbReference type="PROSITE" id="PS50109">
    <property type="entry name" value="HIS_KIN"/>
    <property type="match status" value="1"/>
</dbReference>
<dbReference type="PANTHER" id="PTHR42878:SF7">
    <property type="entry name" value="SENSOR HISTIDINE KINASE GLRK"/>
    <property type="match status" value="1"/>
</dbReference>
<evidence type="ECO:0000313" key="11">
    <source>
        <dbReference type="Proteomes" id="UP000680714"/>
    </source>
</evidence>
<dbReference type="CDD" id="cd12915">
    <property type="entry name" value="PDC2_DGC_like"/>
    <property type="match status" value="1"/>
</dbReference>
<dbReference type="Proteomes" id="UP000680714">
    <property type="component" value="Unassembled WGS sequence"/>
</dbReference>
<feature type="transmembrane region" description="Helical" evidence="8">
    <location>
        <begin position="247"/>
        <end position="265"/>
    </location>
</feature>
<dbReference type="InterPro" id="IPR036890">
    <property type="entry name" value="HATPase_C_sf"/>
</dbReference>
<feature type="domain" description="Histidine kinase" evidence="9">
    <location>
        <begin position="869"/>
        <end position="1081"/>
    </location>
</feature>
<evidence type="ECO:0000256" key="4">
    <source>
        <dbReference type="ARBA" id="ARBA00022741"/>
    </source>
</evidence>
<reference evidence="10 11" key="1">
    <citation type="submission" date="2021-04" db="EMBL/GenBank/DDBJ databases">
        <title>Magnetospirillum sulfuroxidans sp. nov., a facultative chemolithoautotrophic sulfur-oxidizing alphaproteobacterium isolated from freshwater sediment and proposals for Paramagetospirillum gen. nov., and Magnetospirillaceae fam. nov.</title>
        <authorList>
            <person name="Koziaeva V."/>
            <person name="Geelhoed J.S."/>
            <person name="Sorokin D.Y."/>
            <person name="Grouzdev D.S."/>
        </authorList>
    </citation>
    <scope>NUCLEOTIDE SEQUENCE [LARGE SCALE GENOMIC DNA]</scope>
    <source>
        <strain evidence="10 11">J10</strain>
    </source>
</reference>
<keyword evidence="8" id="KW-1133">Transmembrane helix</keyword>
<dbReference type="InterPro" id="IPR054327">
    <property type="entry name" value="His-kinase-like_sensor"/>
</dbReference>
<name>A0ABS5IFZ9_9PROT</name>
<dbReference type="InterPro" id="IPR003594">
    <property type="entry name" value="HATPase_dom"/>
</dbReference>
<accession>A0ABS5IFZ9</accession>
<evidence type="ECO:0000256" key="2">
    <source>
        <dbReference type="ARBA" id="ARBA00012438"/>
    </source>
</evidence>
<keyword evidence="7" id="KW-0902">Two-component regulatory system</keyword>
<dbReference type="Gene3D" id="3.30.450.20">
    <property type="entry name" value="PAS domain"/>
    <property type="match status" value="3"/>
</dbReference>
<dbReference type="CDD" id="cd18773">
    <property type="entry name" value="PDC1_HK_sensor"/>
    <property type="match status" value="1"/>
</dbReference>
<keyword evidence="6" id="KW-0067">ATP-binding</keyword>
<dbReference type="PANTHER" id="PTHR42878">
    <property type="entry name" value="TWO-COMPONENT HISTIDINE KINASE"/>
    <property type="match status" value="1"/>
</dbReference>
<dbReference type="EC" id="2.7.13.3" evidence="2"/>
<evidence type="ECO:0000256" key="3">
    <source>
        <dbReference type="ARBA" id="ARBA00022679"/>
    </source>
</evidence>
<evidence type="ECO:0000259" key="9">
    <source>
        <dbReference type="PROSITE" id="PS50109"/>
    </source>
</evidence>
<dbReference type="InterPro" id="IPR005467">
    <property type="entry name" value="His_kinase_dom"/>
</dbReference>
<keyword evidence="8" id="KW-0472">Membrane</keyword>
<evidence type="ECO:0000256" key="1">
    <source>
        <dbReference type="ARBA" id="ARBA00000085"/>
    </source>
</evidence>
<protein>
    <recommendedName>
        <fullName evidence="2">histidine kinase</fullName>
        <ecNumber evidence="2">2.7.13.3</ecNumber>
    </recommendedName>
</protein>
<dbReference type="PRINTS" id="PR00344">
    <property type="entry name" value="BCTRLSENSOR"/>
</dbReference>
<dbReference type="EMBL" id="JAGTUF010000017">
    <property type="protein sequence ID" value="MBR9973107.1"/>
    <property type="molecule type" value="Genomic_DNA"/>
</dbReference>
<dbReference type="Pfam" id="PF02518">
    <property type="entry name" value="HATPase_c"/>
    <property type="match status" value="1"/>
</dbReference>
<evidence type="ECO:0000256" key="8">
    <source>
        <dbReference type="SAM" id="Phobius"/>
    </source>
</evidence>
<keyword evidence="3" id="KW-0808">Transferase</keyword>
<sequence>MRPVPVVAVLLLACLSGLLIAHLWSSHTKAQADARLMAATLAQAIEQHVGGQMRGIAALLDETGAQVQANHHQTPAILNHLRERLTAFPEIDELIVLDNNGRTLSLMGDQQLALPQVTWLLSQMGRGEARLVVGPPYVDASQGRRLMVVARIFVLNGGPAAVVTLTDANSLAAFLETVRVVETDMVAVVHGSGLIAAAAPDHQTLFARLAVASPEQIGATLPVENLDLRVWVAASHDSAFQLWRVNAALEIALFLLFCFAILAWARRGDLAWRQVISARDGLEELVVRRGIEVRQARAVLEQRARQVSAANRELQRLSMVAAHHLQEPLRPLVSYSQMLGRRLPGDLLTGQQVLAHLIQGGKDMKALLKGFQQRVASLSIDAPAEAAELRQVMQRAMVDAGTGVAIRPESLPVLSVQRQATGELLVQIFRTLDGLGAASIAVGARHRPEGWQLVVRGDGALREGAENSVAVRVCLSLAGLNDQPLTFADATFYLDLPPSEAEETDAMPPTQAEPTRGEFGARFQALGLIAALAAAGFWQVERERDSAIHAAQVLTRAVANSIDQQISGSLRGIDTILAEAAAAIEQGDHLSLAFSVRMEAILRAFPEIRHVGLADAAGQMSTLVWPPRLLPENGIAITDRSYFTRAKADPAQSNMVIGDPVRGRIGDERSLHVARPLRSPKGRFNGIVFANVDPDLYARFLDRVLLDREGGTALIGADGKMIARAPAHVEKFGMDISSSDLFTRWLPASPIGTAHLISKADGNDKYLAYRLLSPYPLVVTSAVSRNKALVAWRQGLGVAIGAVALLSIALLSLAWMVDHGMTRIRRQHGELAAEVLRRTHGLEAARALSDARAASLERLNGQLRDLLGVVTRDLEVPLAALQADVRILTGVLEVEAGDPHRQDEVIYVSTAITRLSVLLRDFQRFVSIISMSAQMAPVDLSALVRLVADDMARRFGPAVLLVEADSLPVLNADGGMLMELLNQVFANAITYRGRDHAVRVRVRASRRESDWVLEICDDGPGLSQEQLSHDPQAFEAGVGQSVDSTGIGLAICRVIAQAHGGDMWLGKGDEGGTTVSVALPA</sequence>
<dbReference type="Pfam" id="PF22588">
    <property type="entry name" value="dCache_1_like"/>
    <property type="match status" value="1"/>
</dbReference>
<dbReference type="InterPro" id="IPR050351">
    <property type="entry name" value="BphY/WalK/GraS-like"/>
</dbReference>
<dbReference type="SMART" id="SM00387">
    <property type="entry name" value="HATPase_c"/>
    <property type="match status" value="1"/>
</dbReference>
<dbReference type="SUPFAM" id="SSF55874">
    <property type="entry name" value="ATPase domain of HSP90 chaperone/DNA topoisomerase II/histidine kinase"/>
    <property type="match status" value="1"/>
</dbReference>
<proteinExistence type="predicted"/>
<dbReference type="CDD" id="cd12914">
    <property type="entry name" value="PDC1_DGC_like"/>
    <property type="match status" value="1"/>
</dbReference>
<comment type="catalytic activity">
    <reaction evidence="1">
        <text>ATP + protein L-histidine = ADP + protein N-phospho-L-histidine.</text>
        <dbReference type="EC" id="2.7.13.3"/>
    </reaction>
</comment>
<evidence type="ECO:0000256" key="5">
    <source>
        <dbReference type="ARBA" id="ARBA00022777"/>
    </source>
</evidence>
<dbReference type="InterPro" id="IPR004358">
    <property type="entry name" value="Sig_transdc_His_kin-like_C"/>
</dbReference>
<keyword evidence="5" id="KW-0418">Kinase</keyword>
<keyword evidence="8" id="KW-0812">Transmembrane</keyword>
<keyword evidence="4" id="KW-0547">Nucleotide-binding</keyword>